<dbReference type="InterPro" id="IPR000182">
    <property type="entry name" value="GNAT_dom"/>
</dbReference>
<dbReference type="SUPFAM" id="SSF55729">
    <property type="entry name" value="Acyl-CoA N-acyltransferases (Nat)"/>
    <property type="match status" value="1"/>
</dbReference>
<evidence type="ECO:0000259" key="2">
    <source>
        <dbReference type="PROSITE" id="PS51186"/>
    </source>
</evidence>
<feature type="compositionally biased region" description="Basic residues" evidence="1">
    <location>
        <begin position="155"/>
        <end position="178"/>
    </location>
</feature>
<evidence type="ECO:0000313" key="4">
    <source>
        <dbReference type="Proteomes" id="UP000502665"/>
    </source>
</evidence>
<dbReference type="CDD" id="cd04301">
    <property type="entry name" value="NAT_SF"/>
    <property type="match status" value="1"/>
</dbReference>
<dbReference type="InterPro" id="IPR051908">
    <property type="entry name" value="Ribosomal_N-acetyltransferase"/>
</dbReference>
<feature type="region of interest" description="Disordered" evidence="1">
    <location>
        <begin position="1"/>
        <end position="220"/>
    </location>
</feature>
<accession>A0A6M4X284</accession>
<reference evidence="3" key="1">
    <citation type="submission" date="2020-03" db="EMBL/GenBank/DDBJ databases">
        <title>Molecular networking-based the target discovery of potent antiproliferative macrolactams: 5/6/7/16 polycyclic ansamycins and glycosylated trienomycin from Streptomyces cacaoi subsp. asoensis.</title>
        <authorList>
            <person name="Liu L.-L."/>
        </authorList>
    </citation>
    <scope>NUCLEOTIDE SEQUENCE [LARGE SCALE GENOMIC DNA]</scope>
    <source>
        <strain evidence="3">H2S5</strain>
    </source>
</reference>
<gene>
    <name evidence="3" type="ORF">G9272_20825</name>
</gene>
<feature type="compositionally biased region" description="Low complexity" evidence="1">
    <location>
        <begin position="73"/>
        <end position="83"/>
    </location>
</feature>
<dbReference type="AlphaFoldDB" id="A0A6M4X284"/>
<dbReference type="PANTHER" id="PTHR43441:SF6">
    <property type="entry name" value="N-ACETYLTRANSFERASE DOMAIN-CONTAINING PROTEIN"/>
    <property type="match status" value="1"/>
</dbReference>
<keyword evidence="4" id="KW-1185">Reference proteome</keyword>
<evidence type="ECO:0000313" key="3">
    <source>
        <dbReference type="EMBL" id="QJT06947.1"/>
    </source>
</evidence>
<feature type="compositionally biased region" description="Basic residues" evidence="1">
    <location>
        <begin position="30"/>
        <end position="43"/>
    </location>
</feature>
<feature type="compositionally biased region" description="Basic and acidic residues" evidence="1">
    <location>
        <begin position="145"/>
        <end position="154"/>
    </location>
</feature>
<feature type="compositionally biased region" description="Pro residues" evidence="1">
    <location>
        <begin position="45"/>
        <end position="59"/>
    </location>
</feature>
<feature type="domain" description="N-acetyltransferase" evidence="2">
    <location>
        <begin position="260"/>
        <end position="418"/>
    </location>
</feature>
<dbReference type="GO" id="GO:1990189">
    <property type="term" value="F:protein N-terminal-serine acetyltransferase activity"/>
    <property type="evidence" value="ECO:0007669"/>
    <property type="project" value="TreeGrafter"/>
</dbReference>
<dbReference type="Pfam" id="PF13302">
    <property type="entry name" value="Acetyltransf_3"/>
    <property type="match status" value="1"/>
</dbReference>
<dbReference type="GO" id="GO:0008999">
    <property type="term" value="F:protein-N-terminal-alanine acetyltransferase activity"/>
    <property type="evidence" value="ECO:0007669"/>
    <property type="project" value="TreeGrafter"/>
</dbReference>
<feature type="compositionally biased region" description="Basic residues" evidence="1">
    <location>
        <begin position="84"/>
        <end position="118"/>
    </location>
</feature>
<dbReference type="InterPro" id="IPR016181">
    <property type="entry name" value="Acyl_CoA_acyltransferase"/>
</dbReference>
<dbReference type="Gene3D" id="3.40.630.30">
    <property type="match status" value="1"/>
</dbReference>
<dbReference type="PROSITE" id="PS51186">
    <property type="entry name" value="GNAT"/>
    <property type="match status" value="1"/>
</dbReference>
<organism evidence="3 4">
    <name type="scientific">Streptomyces asoensis</name>
    <dbReference type="NCBI Taxonomy" id="249586"/>
    <lineage>
        <taxon>Bacteria</taxon>
        <taxon>Bacillati</taxon>
        <taxon>Actinomycetota</taxon>
        <taxon>Actinomycetes</taxon>
        <taxon>Kitasatosporales</taxon>
        <taxon>Streptomycetaceae</taxon>
        <taxon>Streptomyces</taxon>
    </lineage>
</organism>
<feature type="compositionally biased region" description="Polar residues" evidence="1">
    <location>
        <begin position="1"/>
        <end position="20"/>
    </location>
</feature>
<proteinExistence type="predicted"/>
<dbReference type="Proteomes" id="UP000502665">
    <property type="component" value="Chromosome"/>
</dbReference>
<evidence type="ECO:0000256" key="1">
    <source>
        <dbReference type="SAM" id="MobiDB-lite"/>
    </source>
</evidence>
<dbReference type="PANTHER" id="PTHR43441">
    <property type="entry name" value="RIBOSOMAL-PROTEIN-SERINE ACETYLTRANSFERASE"/>
    <property type="match status" value="1"/>
</dbReference>
<dbReference type="EMBL" id="CP049838">
    <property type="protein sequence ID" value="QJT06947.1"/>
    <property type="molecule type" value="Genomic_DNA"/>
</dbReference>
<name>A0A6M4X284_9ACTN</name>
<sequence length="418" mass="45458">MAPHSSATSASSGDYRSSPIQEYAGEPRPHARQWGHGRSRRPAHPFQPHPGQDPGPGRWPGPGAVRRRPPRPLAGAAAPLPHAHAPHRGPRPRGRTRGARRRPGRRPAGRLVPRRRLSARPVRERGTLRPSRRARPARGGGVAGADRRGREARPAHRHPRSGRRRPRRPGPVRRRPRDPRRAADRVRRLHRRRPRGVPLRPERRLPGRPGGHPAPTPRPATAVQDVVRERAVGGHGPLQPAGRTGTAHLVTTSRIPTERLTLEGVTPSAAAGLRAGGGGGFVWLDGGPFEGTRDAAGMMVQAYVSGVHRPEFGLYVLVRQEDGRAVGSMSFHAAPDEDGRTEIGYDLVEAARGHGYATEALRALAGWALARDDVRRLFAVVGRANAPSRGVLERAGFVRVAAGDEEDAYELRGREHLT</sequence>
<protein>
    <submittedName>
        <fullName evidence="3">GNAT family N-acetyltransferase</fullName>
    </submittedName>
</protein>
<dbReference type="GO" id="GO:0005737">
    <property type="term" value="C:cytoplasm"/>
    <property type="evidence" value="ECO:0007669"/>
    <property type="project" value="TreeGrafter"/>
</dbReference>